<evidence type="ECO:0000256" key="2">
    <source>
        <dbReference type="ARBA" id="ARBA00022722"/>
    </source>
</evidence>
<feature type="compositionally biased region" description="Low complexity" evidence="6">
    <location>
        <begin position="1"/>
        <end position="19"/>
    </location>
</feature>
<keyword evidence="5" id="KW-0694">RNA-binding</keyword>
<sequence>MAAVPSSTPAAPRAASASPSDRDRATPCATGACVVIGRIVRSVDFERVLSAPSRARSAHFAVHHVQDRPSQPRKPSTHRLSTELSTGGAPVGKPAVDDAPGDASSTPPVPPLQGAWMGVVVPKRYAKRSVTRTLLKRQIRAAVQRQSQGGTGLPAGLWVVRLRSPFAVKDFPSAASDALRCAARGELDELMAIAVRRGART</sequence>
<gene>
    <name evidence="7" type="ORF">DZC73_13665</name>
</gene>
<evidence type="ECO:0000256" key="4">
    <source>
        <dbReference type="ARBA" id="ARBA00022801"/>
    </source>
</evidence>
<evidence type="ECO:0000313" key="7">
    <source>
        <dbReference type="EMBL" id="RQP24342.1"/>
    </source>
</evidence>
<dbReference type="InterPro" id="IPR020568">
    <property type="entry name" value="Ribosomal_Su5_D2-typ_SF"/>
</dbReference>
<keyword evidence="2" id="KW-0540">Nuclease</keyword>
<accession>A0A3N7J063</accession>
<dbReference type="Proteomes" id="UP000267464">
    <property type="component" value="Unassembled WGS sequence"/>
</dbReference>
<feature type="region of interest" description="Disordered" evidence="6">
    <location>
        <begin position="1"/>
        <end position="27"/>
    </location>
</feature>
<dbReference type="RefSeq" id="WP_124540870.1">
    <property type="nucleotide sequence ID" value="NZ_QUSW01000003.1"/>
</dbReference>
<evidence type="ECO:0000256" key="3">
    <source>
        <dbReference type="ARBA" id="ARBA00022759"/>
    </source>
</evidence>
<dbReference type="AlphaFoldDB" id="A0A3N7J063"/>
<dbReference type="GO" id="GO:0004526">
    <property type="term" value="F:ribonuclease P activity"/>
    <property type="evidence" value="ECO:0007669"/>
    <property type="project" value="InterPro"/>
</dbReference>
<reference evidence="7 8" key="2">
    <citation type="submission" date="2018-12" db="EMBL/GenBank/DDBJ databases">
        <title>Rhizobacter gummiphilus sp. nov., a rubber-degrading bacterium isolated from the soil of a botanical garden in Japan.</title>
        <authorList>
            <person name="Shunsuke S.S."/>
        </authorList>
    </citation>
    <scope>NUCLEOTIDE SEQUENCE [LARGE SCALE GENOMIC DNA]</scope>
    <source>
        <strain evidence="7 8">S-16</strain>
    </source>
</reference>
<proteinExistence type="predicted"/>
<dbReference type="GO" id="GO:0000049">
    <property type="term" value="F:tRNA binding"/>
    <property type="evidence" value="ECO:0007669"/>
    <property type="project" value="InterPro"/>
</dbReference>
<evidence type="ECO:0000256" key="6">
    <source>
        <dbReference type="SAM" id="MobiDB-lite"/>
    </source>
</evidence>
<dbReference type="Pfam" id="PF00825">
    <property type="entry name" value="Ribonuclease_P"/>
    <property type="match status" value="1"/>
</dbReference>
<evidence type="ECO:0000256" key="1">
    <source>
        <dbReference type="ARBA" id="ARBA00022694"/>
    </source>
</evidence>
<dbReference type="InterPro" id="IPR014721">
    <property type="entry name" value="Ribsml_uS5_D2-typ_fold_subgr"/>
</dbReference>
<reference evidence="7 8" key="1">
    <citation type="submission" date="2018-08" db="EMBL/GenBank/DDBJ databases">
        <authorList>
            <person name="Khan S.A."/>
            <person name="Jeon C.O."/>
            <person name="Chun B.H."/>
            <person name="Jeong S.E."/>
        </authorList>
    </citation>
    <scope>NUCLEOTIDE SEQUENCE [LARGE SCALE GENOMIC DNA]</scope>
    <source>
        <strain evidence="7 8">S-16</strain>
    </source>
</reference>
<name>A0A3N7J063_9BURK</name>
<dbReference type="GO" id="GO:0008033">
    <property type="term" value="P:tRNA processing"/>
    <property type="evidence" value="ECO:0007669"/>
    <property type="project" value="UniProtKB-KW"/>
</dbReference>
<evidence type="ECO:0000256" key="5">
    <source>
        <dbReference type="ARBA" id="ARBA00022884"/>
    </source>
</evidence>
<evidence type="ECO:0000313" key="8">
    <source>
        <dbReference type="Proteomes" id="UP000267464"/>
    </source>
</evidence>
<organism evidence="7 8">
    <name type="scientific">Piscinibacter terrae</name>
    <dbReference type="NCBI Taxonomy" id="2496871"/>
    <lineage>
        <taxon>Bacteria</taxon>
        <taxon>Pseudomonadati</taxon>
        <taxon>Pseudomonadota</taxon>
        <taxon>Betaproteobacteria</taxon>
        <taxon>Burkholderiales</taxon>
        <taxon>Sphaerotilaceae</taxon>
        <taxon>Piscinibacter</taxon>
    </lineage>
</organism>
<feature type="region of interest" description="Disordered" evidence="6">
    <location>
        <begin position="60"/>
        <end position="110"/>
    </location>
</feature>
<comment type="caution">
    <text evidence="7">The sequence shown here is derived from an EMBL/GenBank/DDBJ whole genome shotgun (WGS) entry which is preliminary data.</text>
</comment>
<dbReference type="InterPro" id="IPR000100">
    <property type="entry name" value="RNase_P"/>
</dbReference>
<dbReference type="Gene3D" id="3.30.230.10">
    <property type="match status" value="1"/>
</dbReference>
<dbReference type="SUPFAM" id="SSF54211">
    <property type="entry name" value="Ribosomal protein S5 domain 2-like"/>
    <property type="match status" value="1"/>
</dbReference>
<keyword evidence="4" id="KW-0378">Hydrolase</keyword>
<dbReference type="EMBL" id="QUSW01000003">
    <property type="protein sequence ID" value="RQP24342.1"/>
    <property type="molecule type" value="Genomic_DNA"/>
</dbReference>
<keyword evidence="3" id="KW-0255">Endonuclease</keyword>
<protein>
    <submittedName>
        <fullName evidence="7">Uncharacterized protein</fullName>
    </submittedName>
</protein>
<keyword evidence="1" id="KW-0819">tRNA processing</keyword>
<keyword evidence="8" id="KW-1185">Reference proteome</keyword>